<organism evidence="2 3">
    <name type="scientific">Nocardia cyriacigeorgica</name>
    <dbReference type="NCBI Taxonomy" id="135487"/>
    <lineage>
        <taxon>Bacteria</taxon>
        <taxon>Bacillati</taxon>
        <taxon>Actinomycetota</taxon>
        <taxon>Actinomycetes</taxon>
        <taxon>Mycobacteriales</taxon>
        <taxon>Nocardiaceae</taxon>
        <taxon>Nocardia</taxon>
    </lineage>
</organism>
<evidence type="ECO:0000313" key="2">
    <source>
        <dbReference type="EMBL" id="VFA98030.1"/>
    </source>
</evidence>
<gene>
    <name evidence="2" type="ORF">NCTC10797_01795</name>
</gene>
<dbReference type="AlphaFoldDB" id="A0A4U8VWH2"/>
<name>A0A4U8VWH2_9NOCA</name>
<proteinExistence type="predicted"/>
<feature type="compositionally biased region" description="Low complexity" evidence="1">
    <location>
        <begin position="24"/>
        <end position="34"/>
    </location>
</feature>
<evidence type="ECO:0000256" key="1">
    <source>
        <dbReference type="SAM" id="MobiDB-lite"/>
    </source>
</evidence>
<dbReference type="EMBL" id="LR215973">
    <property type="protein sequence ID" value="VFA98030.1"/>
    <property type="molecule type" value="Genomic_DNA"/>
</dbReference>
<dbReference type="Proteomes" id="UP000290439">
    <property type="component" value="Chromosome"/>
</dbReference>
<protein>
    <submittedName>
        <fullName evidence="2">Uncharacterized protein</fullName>
    </submittedName>
</protein>
<feature type="region of interest" description="Disordered" evidence="1">
    <location>
        <begin position="1"/>
        <end position="115"/>
    </location>
</feature>
<reference evidence="2 3" key="1">
    <citation type="submission" date="2019-02" db="EMBL/GenBank/DDBJ databases">
        <authorList>
            <consortium name="Pathogen Informatics"/>
        </authorList>
    </citation>
    <scope>NUCLEOTIDE SEQUENCE [LARGE SCALE GENOMIC DNA]</scope>
    <source>
        <strain evidence="2 3">3012STDY6756504</strain>
    </source>
</reference>
<sequence>MVGAPGRRPLTRAVKPAMTSGEHSSSAAAELSASWTRSAASPPVGWAGVRRARRVPARRRADRRNRRGCQLPPVSTAQASGVGRCPVRRLQDRRPRVGDGGVEGVAVPVGDVGGDRHIGRHLEEGDDRNPAGAVEDVVGAGFTQPIRFVQGESRRPPGDGVGAVLQIHHPRSRPIRGRPLQVGGPGDKPHRAAVLEDRQHLRRAGIAARGDVCPHDVIAGRPDEQGTIGARGQILDTGERRFTAEGAEALAEHHQLRARVLGHGRPPRVDRLEQRLPGLTRAFLIHQERQPAR</sequence>
<evidence type="ECO:0000313" key="3">
    <source>
        <dbReference type="Proteomes" id="UP000290439"/>
    </source>
</evidence>
<feature type="compositionally biased region" description="Basic residues" evidence="1">
    <location>
        <begin position="50"/>
        <end position="67"/>
    </location>
</feature>
<accession>A0A4U8VWH2</accession>